<sequence>MPYSGPQALPPAPQHVQYQPPHWRNEDNELRTRELSGEIERKKSEGERKEIKEKEREYDSESSAKVSNEITVEDLKHVPFPRRNLHVKETAMMNESQSAILQCKFVPKYKDPGCPTISCIIGGCKIDRALLDLVSSVNLLSYSIYKDLGLGELKPTRVTLELADRSVKVPRGIIEDVLIQVDTVYYPVDFIVLDTQLVEYESSKRHILVILGESYPIVISSSLTEGQEESLLKVLKKHRKSLEESKLVRQMQRRLNPNMKEAVREEMLKLLDAEFNIEIRDKKEVENVVADHLSRLPIDGEAKESMSIFTMSNFSKSLLMRTLQCHVTIDYVSKWVEAIPSHTNDHAVVVKFLKEYIFARFGQVELANRKIKQVLEKTVNPNQKDWSLRLVDALWAYRTAYKTILGSSLYRIVYGKACHLLVEIEHKAYWAIRQFNMSLDEAGLLRRLQLNELDEIRNDTGSSRKSKSKGKEGVDYDASRFTGINEEKLYNKVWIRNGAVIERKLNVVALKNTGISPETGKGKEKLCSWVQRKKLKVTPDTFAEIFEIPRKEKPEFEFLDVGMPHLAAADKRGSMPFTGFLIELFKRNGVHIPLKITRTKPKGAIDRSSLSRSEGQSKKRRLEEDADEEPSMGMTEVNARLTSLEEESRRHTTMLQDMKGMLIRMEAEDDEDDEEED</sequence>
<dbReference type="Gene3D" id="3.30.420.10">
    <property type="entry name" value="Ribonuclease H-like superfamily/Ribonuclease H"/>
    <property type="match status" value="1"/>
</dbReference>
<dbReference type="GO" id="GO:0003676">
    <property type="term" value="F:nucleic acid binding"/>
    <property type="evidence" value="ECO:0007669"/>
    <property type="project" value="InterPro"/>
</dbReference>
<feature type="region of interest" description="Disordered" evidence="1">
    <location>
        <begin position="601"/>
        <end position="677"/>
    </location>
</feature>
<feature type="region of interest" description="Disordered" evidence="1">
    <location>
        <begin position="1"/>
        <end position="65"/>
    </location>
</feature>
<comment type="caution">
    <text evidence="2">The sequence shown here is derived from an EMBL/GenBank/DDBJ whole genome shotgun (WGS) entry which is preliminary data.</text>
</comment>
<dbReference type="InterPro" id="IPR021109">
    <property type="entry name" value="Peptidase_aspartic_dom_sf"/>
</dbReference>
<dbReference type="EMBL" id="BJWL01000249">
    <property type="protein sequence ID" value="GFS36333.1"/>
    <property type="molecule type" value="Genomic_DNA"/>
</dbReference>
<evidence type="ECO:0000313" key="3">
    <source>
        <dbReference type="Proteomes" id="UP000585474"/>
    </source>
</evidence>
<name>A0A7J0DKM7_9ERIC</name>
<proteinExistence type="predicted"/>
<dbReference type="Gene3D" id="2.40.70.10">
    <property type="entry name" value="Acid Proteases"/>
    <property type="match status" value="1"/>
</dbReference>
<feature type="compositionally biased region" description="Acidic residues" evidence="1">
    <location>
        <begin position="667"/>
        <end position="677"/>
    </location>
</feature>
<dbReference type="AlphaFoldDB" id="A0A7J0DKM7"/>
<dbReference type="SUPFAM" id="SSF53098">
    <property type="entry name" value="Ribonuclease H-like"/>
    <property type="match status" value="1"/>
</dbReference>
<feature type="compositionally biased region" description="Basic and acidic residues" evidence="1">
    <location>
        <begin position="23"/>
        <end position="59"/>
    </location>
</feature>
<dbReference type="OrthoDB" id="10055717at2759"/>
<evidence type="ECO:0000313" key="2">
    <source>
        <dbReference type="EMBL" id="GFS36333.1"/>
    </source>
</evidence>
<dbReference type="Proteomes" id="UP000585474">
    <property type="component" value="Unassembled WGS sequence"/>
</dbReference>
<dbReference type="InterPro" id="IPR036397">
    <property type="entry name" value="RNaseH_sf"/>
</dbReference>
<evidence type="ECO:0000256" key="1">
    <source>
        <dbReference type="SAM" id="MobiDB-lite"/>
    </source>
</evidence>
<protein>
    <submittedName>
        <fullName evidence="2">Uncharacterized protein</fullName>
    </submittedName>
</protein>
<organism evidence="2 3">
    <name type="scientific">Actinidia rufa</name>
    <dbReference type="NCBI Taxonomy" id="165716"/>
    <lineage>
        <taxon>Eukaryota</taxon>
        <taxon>Viridiplantae</taxon>
        <taxon>Streptophyta</taxon>
        <taxon>Embryophyta</taxon>
        <taxon>Tracheophyta</taxon>
        <taxon>Spermatophyta</taxon>
        <taxon>Magnoliopsida</taxon>
        <taxon>eudicotyledons</taxon>
        <taxon>Gunneridae</taxon>
        <taxon>Pentapetalae</taxon>
        <taxon>asterids</taxon>
        <taxon>Ericales</taxon>
        <taxon>Actinidiaceae</taxon>
        <taxon>Actinidia</taxon>
    </lineage>
</organism>
<dbReference type="InterPro" id="IPR012337">
    <property type="entry name" value="RNaseH-like_sf"/>
</dbReference>
<dbReference type="CDD" id="cd00303">
    <property type="entry name" value="retropepsin_like"/>
    <property type="match status" value="1"/>
</dbReference>
<dbReference type="PANTHER" id="PTHR33067">
    <property type="entry name" value="RNA-DIRECTED DNA POLYMERASE-RELATED"/>
    <property type="match status" value="1"/>
</dbReference>
<accession>A0A7J0DKM7</accession>
<gene>
    <name evidence="2" type="ORF">Acr_00g0045420</name>
</gene>
<keyword evidence="3" id="KW-1185">Reference proteome</keyword>
<dbReference type="PANTHER" id="PTHR33067:SF32">
    <property type="entry name" value="ASPARTIC PEPTIDASE DDI1-TYPE DOMAIN-CONTAINING PROTEIN"/>
    <property type="match status" value="1"/>
</dbReference>
<reference evidence="3" key="1">
    <citation type="submission" date="2019-07" db="EMBL/GenBank/DDBJ databases">
        <title>De Novo Assembly of kiwifruit Actinidia rufa.</title>
        <authorList>
            <person name="Sugita-Konishi S."/>
            <person name="Sato K."/>
            <person name="Mori E."/>
            <person name="Abe Y."/>
            <person name="Kisaki G."/>
            <person name="Hamano K."/>
            <person name="Suezawa K."/>
            <person name="Otani M."/>
            <person name="Fukuda T."/>
            <person name="Manabe T."/>
            <person name="Gomi K."/>
            <person name="Tabuchi M."/>
            <person name="Akimitsu K."/>
            <person name="Kataoka I."/>
        </authorList>
    </citation>
    <scope>NUCLEOTIDE SEQUENCE [LARGE SCALE GENOMIC DNA]</scope>
    <source>
        <strain evidence="3">cv. Fuchu</strain>
    </source>
</reference>